<dbReference type="PANTHER" id="PTHR43745">
    <property type="entry name" value="NITROREDUCTASE MJ1384-RELATED"/>
    <property type="match status" value="1"/>
</dbReference>
<dbReference type="InterPro" id="IPR036390">
    <property type="entry name" value="WH_DNA-bd_sf"/>
</dbReference>
<dbReference type="EMBL" id="JAGSOG010000123">
    <property type="protein sequence ID" value="MBR7836075.1"/>
    <property type="molecule type" value="Genomic_DNA"/>
</dbReference>
<dbReference type="Pfam" id="PF00881">
    <property type="entry name" value="Nitroreductase"/>
    <property type="match status" value="1"/>
</dbReference>
<evidence type="ECO:0000259" key="2">
    <source>
        <dbReference type="Pfam" id="PF00881"/>
    </source>
</evidence>
<dbReference type="Proteomes" id="UP000675781">
    <property type="component" value="Unassembled WGS sequence"/>
</dbReference>
<evidence type="ECO:0000313" key="3">
    <source>
        <dbReference type="EMBL" id="MBR7836075.1"/>
    </source>
</evidence>
<dbReference type="InterPro" id="IPR029479">
    <property type="entry name" value="Nitroreductase"/>
</dbReference>
<proteinExistence type="predicted"/>
<sequence>MSMLESGANGAAGAEPKRARFRRGLLVVPVEDGFVVEGPRRRRMTGPAAVALRDGFLPALDTYRSLEELAQHTGTPRDRVRRIVRQLADSGMLEVVDRPVDGGAPTGSTVRYFARNLDSTPEFHSADELAGVLRGSAVALIGPKRRYEGIHADLVETGVGTVLCAERPEQVPPEAFGSGHGGSDEGRRLVVMAAGLLDAAAVRRFAQGGPPATRLMPAATRGVLRYGRTAARREVGPLFGLSGSVCPACFEDGYLREFGDPARAADGSGAPDDVLDALVTAEILAILAALTPPAPAAALTVYENPHVKRRRFTVGPRRDCVDCLGSGPDWDEPGGAGEYYESVMALNLAGPAAPEADPQRAARRAASAATRTDAFPSAPRIALPEPEHLPEPHGELTSAWVRSDGTRPVDLDHAVAAVLNRTAGFSSSAEQGAAGHRWTESAGNLGSVRLYLTARQPLFGRPADTLFAYEDTGHRLVEVHADQAAALYARRAVRFARGEPDVLVLLVGDVHRIARKYGDFAFRLAHLDAGCAAAQLSAVATGLGLGLEFAGSWDAKLADAIDLSEGREILAAVAGLYETETSHATRP</sequence>
<evidence type="ECO:0000256" key="1">
    <source>
        <dbReference type="SAM" id="MobiDB-lite"/>
    </source>
</evidence>
<protein>
    <submittedName>
        <fullName evidence="3">Nitroreductase family protein</fullName>
    </submittedName>
</protein>
<feature type="domain" description="Nitroreductase" evidence="2">
    <location>
        <begin position="437"/>
        <end position="572"/>
    </location>
</feature>
<accession>A0A941EPC8</accession>
<evidence type="ECO:0000313" key="4">
    <source>
        <dbReference type="Proteomes" id="UP000675781"/>
    </source>
</evidence>
<reference evidence="3" key="1">
    <citation type="submission" date="2021-04" db="EMBL/GenBank/DDBJ databases">
        <title>Genome based classification of Actinospica acidithermotolerans sp. nov., an actinobacterium isolated from an Indonesian hot spring.</title>
        <authorList>
            <person name="Kusuma A.B."/>
            <person name="Putra K.E."/>
            <person name="Nafisah S."/>
            <person name="Loh J."/>
            <person name="Nouioui I."/>
            <person name="Goodfellow M."/>
        </authorList>
    </citation>
    <scope>NUCLEOTIDE SEQUENCE</scope>
    <source>
        <strain evidence="3">CSCA 57</strain>
    </source>
</reference>
<dbReference type="GO" id="GO:0016491">
    <property type="term" value="F:oxidoreductase activity"/>
    <property type="evidence" value="ECO:0007669"/>
    <property type="project" value="InterPro"/>
</dbReference>
<dbReference type="AlphaFoldDB" id="A0A941EPC8"/>
<keyword evidence="4" id="KW-1185">Reference proteome</keyword>
<dbReference type="SUPFAM" id="SSF55469">
    <property type="entry name" value="FMN-dependent nitroreductase-like"/>
    <property type="match status" value="1"/>
</dbReference>
<dbReference type="InterPro" id="IPR052544">
    <property type="entry name" value="Bacteriocin_Proc_Enz"/>
</dbReference>
<dbReference type="Gene3D" id="3.40.109.10">
    <property type="entry name" value="NADH Oxidase"/>
    <property type="match status" value="1"/>
</dbReference>
<comment type="caution">
    <text evidence="3">The sequence shown here is derived from an EMBL/GenBank/DDBJ whole genome shotgun (WGS) entry which is preliminary data.</text>
</comment>
<dbReference type="PANTHER" id="PTHR43745:SF2">
    <property type="entry name" value="NITROREDUCTASE MJ1384-RELATED"/>
    <property type="match status" value="1"/>
</dbReference>
<dbReference type="InterPro" id="IPR000415">
    <property type="entry name" value="Nitroreductase-like"/>
</dbReference>
<feature type="region of interest" description="Disordered" evidence="1">
    <location>
        <begin position="351"/>
        <end position="374"/>
    </location>
</feature>
<organism evidence="3 4">
    <name type="scientific">Actinospica durhamensis</name>
    <dbReference type="NCBI Taxonomy" id="1508375"/>
    <lineage>
        <taxon>Bacteria</taxon>
        <taxon>Bacillati</taxon>
        <taxon>Actinomycetota</taxon>
        <taxon>Actinomycetes</taxon>
        <taxon>Catenulisporales</taxon>
        <taxon>Actinospicaceae</taxon>
        <taxon>Actinospica</taxon>
    </lineage>
</organism>
<dbReference type="RefSeq" id="WP_212530563.1">
    <property type="nucleotide sequence ID" value="NZ_JAGSOG010000123.1"/>
</dbReference>
<gene>
    <name evidence="3" type="ORF">KDL01_22555</name>
</gene>
<feature type="compositionally biased region" description="Low complexity" evidence="1">
    <location>
        <begin position="364"/>
        <end position="374"/>
    </location>
</feature>
<name>A0A941EPC8_9ACTN</name>
<dbReference type="SUPFAM" id="SSF46785">
    <property type="entry name" value="Winged helix' DNA-binding domain"/>
    <property type="match status" value="1"/>
</dbReference>